<sequence>MTIKQNILKIVEANIDAQNAKGMATYGKPLEACSHDSYDWNDMASQELIDALQYQQMEIKKVKRLNMILEKENQQMKQIIKGGI</sequence>
<accession>A0ABV7KTZ6</accession>
<comment type="caution">
    <text evidence="1">The sequence shown here is derived from an EMBL/GenBank/DDBJ whole genome shotgun (WGS) entry which is preliminary data.</text>
</comment>
<proteinExistence type="predicted"/>
<gene>
    <name evidence="1" type="ORF">ACFOEJ_16685</name>
</gene>
<protein>
    <submittedName>
        <fullName evidence="1">Uncharacterized protein</fullName>
    </submittedName>
</protein>
<organism evidence="1 2">
    <name type="scientific">Planomicrobium okeanokoites</name>
    <name type="common">Planococcus okeanokoites</name>
    <name type="synonym">Flavobacterium okeanokoites</name>
    <dbReference type="NCBI Taxonomy" id="244"/>
    <lineage>
        <taxon>Bacteria</taxon>
        <taxon>Bacillati</taxon>
        <taxon>Bacillota</taxon>
        <taxon>Bacilli</taxon>
        <taxon>Bacillales</taxon>
        <taxon>Caryophanaceae</taxon>
        <taxon>Planomicrobium</taxon>
    </lineage>
</organism>
<evidence type="ECO:0000313" key="2">
    <source>
        <dbReference type="Proteomes" id="UP001595625"/>
    </source>
</evidence>
<dbReference type="RefSeq" id="WP_117312566.1">
    <property type="nucleotide sequence ID" value="NZ_JBHRUJ010000030.1"/>
</dbReference>
<dbReference type="Proteomes" id="UP001595625">
    <property type="component" value="Unassembled WGS sequence"/>
</dbReference>
<evidence type="ECO:0000313" key="1">
    <source>
        <dbReference type="EMBL" id="MFC3212706.1"/>
    </source>
</evidence>
<dbReference type="EMBL" id="JBHRUJ010000030">
    <property type="protein sequence ID" value="MFC3212706.1"/>
    <property type="molecule type" value="Genomic_DNA"/>
</dbReference>
<keyword evidence="2" id="KW-1185">Reference proteome</keyword>
<name>A0ABV7KTZ6_PLAOK</name>
<reference evidence="2" key="1">
    <citation type="journal article" date="2019" name="Int. J. Syst. Evol. Microbiol.">
        <title>The Global Catalogue of Microorganisms (GCM) 10K type strain sequencing project: providing services to taxonomists for standard genome sequencing and annotation.</title>
        <authorList>
            <consortium name="The Broad Institute Genomics Platform"/>
            <consortium name="The Broad Institute Genome Sequencing Center for Infectious Disease"/>
            <person name="Wu L."/>
            <person name="Ma J."/>
        </authorList>
    </citation>
    <scope>NUCLEOTIDE SEQUENCE [LARGE SCALE GENOMIC DNA]</scope>
    <source>
        <strain evidence="2">CCM 320</strain>
    </source>
</reference>